<evidence type="ECO:0008006" key="4">
    <source>
        <dbReference type="Google" id="ProtNLM"/>
    </source>
</evidence>
<protein>
    <recommendedName>
        <fullName evidence="4">WD40 repeat domain-containing protein</fullName>
    </recommendedName>
</protein>
<proteinExistence type="predicted"/>
<dbReference type="KEGG" id="scyp:JYB88_03050"/>
<feature type="repeat" description="WD" evidence="1">
    <location>
        <begin position="149"/>
        <end position="190"/>
    </location>
</feature>
<organism evidence="2 3">
    <name type="scientific">Shewanella cyperi</name>
    <dbReference type="NCBI Taxonomy" id="2814292"/>
    <lineage>
        <taxon>Bacteria</taxon>
        <taxon>Pseudomonadati</taxon>
        <taxon>Pseudomonadota</taxon>
        <taxon>Gammaproteobacteria</taxon>
        <taxon>Alteromonadales</taxon>
        <taxon>Shewanellaceae</taxon>
        <taxon>Shewanella</taxon>
    </lineage>
</organism>
<dbReference type="RefSeq" id="WP_207325460.1">
    <property type="nucleotide sequence ID" value="NZ_CP071504.1"/>
</dbReference>
<dbReference type="Pfam" id="PF00400">
    <property type="entry name" value="WD40"/>
    <property type="match status" value="1"/>
</dbReference>
<dbReference type="Proteomes" id="UP000663281">
    <property type="component" value="Chromosome"/>
</dbReference>
<evidence type="ECO:0000313" key="2">
    <source>
        <dbReference type="EMBL" id="QSX30655.1"/>
    </source>
</evidence>
<reference evidence="2 3" key="1">
    <citation type="submission" date="2021-03" db="EMBL/GenBank/DDBJ databases">
        <title>Novel species identification of genus Shewanella.</title>
        <authorList>
            <person name="Liu G."/>
            <person name="Zhang Q."/>
        </authorList>
    </citation>
    <scope>NUCLEOTIDE SEQUENCE [LARGE SCALE GENOMIC DNA]</scope>
    <source>
        <strain evidence="2 3">FJAT-53726</strain>
    </source>
</reference>
<dbReference type="PROSITE" id="PS50294">
    <property type="entry name" value="WD_REPEATS_REGION"/>
    <property type="match status" value="1"/>
</dbReference>
<keyword evidence="1" id="KW-0853">WD repeat</keyword>
<dbReference type="SUPFAM" id="SSF50998">
    <property type="entry name" value="Quinoprotein alcohol dehydrogenase-like"/>
    <property type="match status" value="1"/>
</dbReference>
<keyword evidence="3" id="KW-1185">Reference proteome</keyword>
<dbReference type="Gene3D" id="2.130.10.10">
    <property type="entry name" value="YVTN repeat-like/Quinoprotein amine dehydrogenase"/>
    <property type="match status" value="2"/>
</dbReference>
<name>A0A974XLL9_9GAMM</name>
<gene>
    <name evidence="2" type="ORF">JYB88_03050</name>
</gene>
<dbReference type="PANTHER" id="PTHR19879">
    <property type="entry name" value="TRANSCRIPTION INITIATION FACTOR TFIID"/>
    <property type="match status" value="1"/>
</dbReference>
<sequence length="317" mass="33465">MHHILMLLFCTLLLSGCDSGPEAAMTLTQGPSYSATLSADGKLAMVSTDKNGVQLWQLAPLSLKYQWQQDSDSNAVIATALSDNAGYAASLSRESVALWRLSDGSAVGWWSLPSAGQALAVADNGTLLVGLSDGSVMSMAPGQKSLIQFLGHSEKINAVALTANGTLALSAGNDGQAILWQTATGQPLRSIEMDSRVLMVALSPDGTLGFASDSTANAIIWDNQSGALLSKLAIKRRQMTFSSARFSADNTLLMTGTPAREVQVWDSVEGKLVNQWQVAASPKPNIKSAVVYSVAGPLARSQQFISISSNGLVEFWQ</sequence>
<dbReference type="SMART" id="SM00320">
    <property type="entry name" value="WD40"/>
    <property type="match status" value="5"/>
</dbReference>
<evidence type="ECO:0000256" key="1">
    <source>
        <dbReference type="PROSITE-ProRule" id="PRU00221"/>
    </source>
</evidence>
<dbReference type="EMBL" id="CP071504">
    <property type="protein sequence ID" value="QSX30655.1"/>
    <property type="molecule type" value="Genomic_DNA"/>
</dbReference>
<accession>A0A974XLL9</accession>
<dbReference type="InterPro" id="IPR001680">
    <property type="entry name" value="WD40_rpt"/>
</dbReference>
<dbReference type="AlphaFoldDB" id="A0A974XLL9"/>
<dbReference type="PROSITE" id="PS50082">
    <property type="entry name" value="WD_REPEATS_2"/>
    <property type="match status" value="1"/>
</dbReference>
<dbReference type="PANTHER" id="PTHR19879:SF9">
    <property type="entry name" value="TRANSCRIPTION INITIATION FACTOR TFIID SUBUNIT 5"/>
    <property type="match status" value="1"/>
</dbReference>
<dbReference type="InterPro" id="IPR015943">
    <property type="entry name" value="WD40/YVTN_repeat-like_dom_sf"/>
</dbReference>
<dbReference type="InterPro" id="IPR011047">
    <property type="entry name" value="Quinoprotein_ADH-like_sf"/>
</dbReference>
<evidence type="ECO:0000313" key="3">
    <source>
        <dbReference type="Proteomes" id="UP000663281"/>
    </source>
</evidence>